<evidence type="ECO:0000313" key="2">
    <source>
        <dbReference type="Proteomes" id="UP001230629"/>
    </source>
</evidence>
<feature type="non-terminal residue" evidence="1">
    <location>
        <position position="65"/>
    </location>
</feature>
<dbReference type="Proteomes" id="UP001230629">
    <property type="component" value="Unassembled WGS sequence"/>
</dbReference>
<proteinExistence type="predicted"/>
<protein>
    <submittedName>
        <fullName evidence="1">Uncharacterized protein</fullName>
    </submittedName>
</protein>
<sequence length="65" mass="6954">MPRRAISRPAGHISALEVPKDAIAEPPSLDFTRGDHVTSADATTPFGRVKLYADKVAKQSPARLA</sequence>
<dbReference type="AlphaFoldDB" id="A0AAW6XSV5"/>
<dbReference type="EMBL" id="JASOIH010000458">
    <property type="protein sequence ID" value="MDK6900728.1"/>
    <property type="molecule type" value="Genomic_DNA"/>
</dbReference>
<reference evidence="1" key="1">
    <citation type="submission" date="2023-05" db="EMBL/GenBank/DDBJ databases">
        <title>Cataloging the Phylogenetic Diversity of Human Bladder Bacteria.</title>
        <authorList>
            <person name="Du J."/>
        </authorList>
    </citation>
    <scope>NUCLEOTIDE SEQUENCE</scope>
    <source>
        <strain evidence="1">UMB8703</strain>
    </source>
</reference>
<accession>A0AAW6XSV5</accession>
<name>A0AAW6XSV5_STRAG</name>
<gene>
    <name evidence="1" type="ORF">QP229_12285</name>
</gene>
<organism evidence="1 2">
    <name type="scientific">Streptococcus agalactiae</name>
    <dbReference type="NCBI Taxonomy" id="1311"/>
    <lineage>
        <taxon>Bacteria</taxon>
        <taxon>Bacillati</taxon>
        <taxon>Bacillota</taxon>
        <taxon>Bacilli</taxon>
        <taxon>Lactobacillales</taxon>
        <taxon>Streptococcaceae</taxon>
        <taxon>Streptococcus</taxon>
    </lineage>
</organism>
<evidence type="ECO:0000313" key="1">
    <source>
        <dbReference type="EMBL" id="MDK6900728.1"/>
    </source>
</evidence>
<comment type="caution">
    <text evidence="1">The sequence shown here is derived from an EMBL/GenBank/DDBJ whole genome shotgun (WGS) entry which is preliminary data.</text>
</comment>